<dbReference type="VEuPathDB" id="VectorBase:CSON006242"/>
<organism evidence="2">
    <name type="scientific">Culicoides sonorensis</name>
    <name type="common">Biting midge</name>
    <dbReference type="NCBI Taxonomy" id="179676"/>
    <lineage>
        <taxon>Eukaryota</taxon>
        <taxon>Metazoa</taxon>
        <taxon>Ecdysozoa</taxon>
        <taxon>Arthropoda</taxon>
        <taxon>Hexapoda</taxon>
        <taxon>Insecta</taxon>
        <taxon>Pterygota</taxon>
        <taxon>Neoptera</taxon>
        <taxon>Endopterygota</taxon>
        <taxon>Diptera</taxon>
        <taxon>Nematocera</taxon>
        <taxon>Chironomoidea</taxon>
        <taxon>Ceratopogonidae</taxon>
        <taxon>Ceratopogoninae</taxon>
        <taxon>Culicoides</taxon>
        <taxon>Monoculicoides</taxon>
    </lineage>
</organism>
<sequence>MSKSDVVIKIFSQVNLSLSPINFCTCDIQIVYKTIKVKNEHYINLSFNRMDLCSIKFILIRALFNCLFKSLGFAKPAKAIAFEFAFADLVFCATDAILIVLMPEKIKLKLNEIFVFINHII</sequence>
<keyword evidence="1" id="KW-0472">Membrane</keyword>
<keyword evidence="1" id="KW-0812">Transmembrane</keyword>
<evidence type="ECO:0000256" key="1">
    <source>
        <dbReference type="SAM" id="Phobius"/>
    </source>
</evidence>
<dbReference type="EMBL" id="UFQT01000235">
    <property type="protein sequence ID" value="SSX22179.1"/>
    <property type="molecule type" value="Genomic_DNA"/>
</dbReference>
<feature type="transmembrane region" description="Helical" evidence="1">
    <location>
        <begin position="80"/>
        <end position="101"/>
    </location>
</feature>
<evidence type="ECO:0000313" key="2">
    <source>
        <dbReference type="EMBL" id="SSX22179.1"/>
    </source>
</evidence>
<gene>
    <name evidence="2" type="primary">CSON006242</name>
</gene>
<accession>A0A336LZK6</accession>
<reference evidence="2" key="1">
    <citation type="submission" date="2018-07" db="EMBL/GenBank/DDBJ databases">
        <authorList>
            <person name="Quirk P.G."/>
            <person name="Krulwich T.A."/>
        </authorList>
    </citation>
    <scope>NUCLEOTIDE SEQUENCE</scope>
</reference>
<dbReference type="AlphaFoldDB" id="A0A336LZK6"/>
<proteinExistence type="predicted"/>
<keyword evidence="1" id="KW-1133">Transmembrane helix</keyword>
<protein>
    <submittedName>
        <fullName evidence="2">CSON006242 protein</fullName>
    </submittedName>
</protein>
<name>A0A336LZK6_CULSO</name>
<feature type="transmembrane region" description="Helical" evidence="1">
    <location>
        <begin position="57"/>
        <end position="74"/>
    </location>
</feature>